<dbReference type="InterPro" id="IPR038107">
    <property type="entry name" value="Glycos_transf_N_sf"/>
</dbReference>
<dbReference type="AlphaFoldDB" id="A0A4R1FXV0"/>
<dbReference type="FunFam" id="3.40.50.2000:FF:000032">
    <property type="entry name" value="3-deoxy-D-manno-octulosonic acid transferase"/>
    <property type="match status" value="1"/>
</dbReference>
<dbReference type="NCBIfam" id="NF004388">
    <property type="entry name" value="PRK05749.1-4"/>
    <property type="match status" value="1"/>
</dbReference>
<dbReference type="FunFam" id="3.40.50.11720:FF:000001">
    <property type="entry name" value="3-deoxy-D-manno-octulosonic acid transferase"/>
    <property type="match status" value="1"/>
</dbReference>
<evidence type="ECO:0000256" key="11">
    <source>
        <dbReference type="PIRSR" id="PIRSR639901-1"/>
    </source>
</evidence>
<keyword evidence="8" id="KW-0735">Signal-anchor</keyword>
<dbReference type="GO" id="GO:0043842">
    <property type="term" value="F:Kdo transferase activity"/>
    <property type="evidence" value="ECO:0007669"/>
    <property type="project" value="UniProtKB-EC"/>
</dbReference>
<keyword evidence="13" id="KW-1003">Cell membrane</keyword>
<evidence type="ECO:0000259" key="14">
    <source>
        <dbReference type="Pfam" id="PF00534"/>
    </source>
</evidence>
<reference evidence="16 17" key="1">
    <citation type="submission" date="2019-03" db="EMBL/GenBank/DDBJ databases">
        <title>Genomic Encyclopedia of Type Strains, Phase IV (KMG-IV): sequencing the most valuable type-strain genomes for metagenomic binning, comparative biology and taxonomic classification.</title>
        <authorList>
            <person name="Goeker M."/>
        </authorList>
    </citation>
    <scope>NUCLEOTIDE SEQUENCE [LARGE SCALE GENOMIC DNA]</scope>
    <source>
        <strain evidence="16 17">DSM 15534</strain>
    </source>
</reference>
<evidence type="ECO:0000256" key="3">
    <source>
        <dbReference type="ARBA" id="ARBA00006380"/>
    </source>
</evidence>
<dbReference type="InterPro" id="IPR039901">
    <property type="entry name" value="Kdotransferase"/>
</dbReference>
<organism evidence="16 17">
    <name type="scientific">Volucribacter psittacicida</name>
    <dbReference type="NCBI Taxonomy" id="203482"/>
    <lineage>
        <taxon>Bacteria</taxon>
        <taxon>Pseudomonadati</taxon>
        <taxon>Pseudomonadota</taxon>
        <taxon>Gammaproteobacteria</taxon>
        <taxon>Pasteurellales</taxon>
        <taxon>Pasteurellaceae</taxon>
        <taxon>Volucribacter</taxon>
    </lineage>
</organism>
<dbReference type="PANTHER" id="PTHR42755:SF1">
    <property type="entry name" value="3-DEOXY-D-MANNO-OCTULOSONIC ACID TRANSFERASE, MITOCHONDRIAL-RELATED"/>
    <property type="match status" value="1"/>
</dbReference>
<keyword evidence="13" id="KW-0472">Membrane</keyword>
<sequence length="434" mass="49930">MRANLTNKKTMLRFLYTLFMYGIQPIILLFMLIRSLKSPQYRQRLGERYGCYSHIRPPKPNGIIIHAASVGEVIAATPLVKRIQQQYPDLPITFTTVTPTGSDRVISAFGHQVNHLYLPYDLPFVIRRFIDFVQPKLCIVIETEIWPNLIRQLRLRHIPFIIANARLSPRSAKRYGWVKGRFQNILKDIELITPQDQVSGNRYLTLGYPKEKLKLTGNIKYDLTISHRLQEKINGLKTLWNDRLVWVAGSTHEGEDDIILQTHQQLLAQYPNLLLILVPRHPERFNTVEELIEKMGFHYCRRSKNILPNPNIQVVLGDTMGELMLLYGLADVAFVGGSLVKHGGHNPLEPLAFKCPIISGQYTFNFPEIFEQLLNVQGVIEVNSDVQSLKSAVDFLLNSEEKRHQYGEAGFKVLMENRGALDRLLQLLQPYLEQ</sequence>
<dbReference type="Gene3D" id="3.40.50.2000">
    <property type="entry name" value="Glycogen Phosphorylase B"/>
    <property type="match status" value="1"/>
</dbReference>
<dbReference type="GO" id="GO:0009245">
    <property type="term" value="P:lipid A biosynthetic process"/>
    <property type="evidence" value="ECO:0007669"/>
    <property type="project" value="TreeGrafter"/>
</dbReference>
<dbReference type="EMBL" id="SMFT01000002">
    <property type="protein sequence ID" value="TCJ98624.1"/>
    <property type="molecule type" value="Genomic_DNA"/>
</dbReference>
<comment type="catalytic activity">
    <reaction evidence="10 13">
        <text>lipid IVA (E. coli) + CMP-3-deoxy-beta-D-manno-octulosonate = alpha-Kdo-(2-&gt;6)-lipid IVA (E. coli) + CMP + H(+)</text>
        <dbReference type="Rhea" id="RHEA:28066"/>
        <dbReference type="ChEBI" id="CHEBI:15378"/>
        <dbReference type="ChEBI" id="CHEBI:58603"/>
        <dbReference type="ChEBI" id="CHEBI:60364"/>
        <dbReference type="ChEBI" id="CHEBI:60377"/>
        <dbReference type="ChEBI" id="CHEBI:85987"/>
        <dbReference type="EC" id="2.4.99.12"/>
    </reaction>
</comment>
<keyword evidence="6" id="KW-0997">Cell inner membrane</keyword>
<gene>
    <name evidence="16" type="ORF">EV694_1037</name>
</gene>
<dbReference type="SUPFAM" id="SSF53756">
    <property type="entry name" value="UDP-Glycosyltransferase/glycogen phosphorylase"/>
    <property type="match status" value="1"/>
</dbReference>
<proteinExistence type="inferred from homology"/>
<dbReference type="Pfam" id="PF04413">
    <property type="entry name" value="Glycos_transf_N"/>
    <property type="match status" value="1"/>
</dbReference>
<comment type="similarity">
    <text evidence="3">Belongs to the glycosyltransferase group 1 family. Glycosyltransferase 30 subfamily.</text>
</comment>
<name>A0A4R1FXV0_9PAST</name>
<evidence type="ECO:0000256" key="8">
    <source>
        <dbReference type="ARBA" id="ARBA00022968"/>
    </source>
</evidence>
<dbReference type="Gene3D" id="3.40.50.11720">
    <property type="entry name" value="3-Deoxy-D-manno-octulosonic-acid transferase, N-terminal domain"/>
    <property type="match status" value="1"/>
</dbReference>
<dbReference type="PANTHER" id="PTHR42755">
    <property type="entry name" value="3-DEOXY-MANNO-OCTULOSONATE CYTIDYLYLTRANSFERASE"/>
    <property type="match status" value="1"/>
</dbReference>
<protein>
    <recommendedName>
        <fullName evidence="5 13">3-deoxy-D-manno-octulosonic acid transferase</fullName>
        <shortName evidence="13">Kdo transferase</shortName>
        <ecNumber evidence="4 13">2.4.99.12</ecNumber>
    </recommendedName>
    <alternativeName>
        <fullName evidence="9 13">Lipid IV(A) 3-deoxy-D-manno-octulosonic acid transferase</fullName>
    </alternativeName>
</protein>
<evidence type="ECO:0000256" key="6">
    <source>
        <dbReference type="ARBA" id="ARBA00022519"/>
    </source>
</evidence>
<evidence type="ECO:0000256" key="13">
    <source>
        <dbReference type="RuleBase" id="RU365103"/>
    </source>
</evidence>
<dbReference type="GO" id="GO:0005886">
    <property type="term" value="C:plasma membrane"/>
    <property type="evidence" value="ECO:0007669"/>
    <property type="project" value="UniProtKB-SubCell"/>
</dbReference>
<keyword evidence="13" id="KW-1133">Transmembrane helix</keyword>
<evidence type="ECO:0000256" key="10">
    <source>
        <dbReference type="ARBA" id="ARBA00049183"/>
    </source>
</evidence>
<keyword evidence="7 13" id="KW-0808">Transferase</keyword>
<dbReference type="InterPro" id="IPR001296">
    <property type="entry name" value="Glyco_trans_1"/>
</dbReference>
<evidence type="ECO:0000259" key="15">
    <source>
        <dbReference type="Pfam" id="PF04413"/>
    </source>
</evidence>
<keyword evidence="13" id="KW-0812">Transmembrane</keyword>
<comment type="subcellular location">
    <subcellularLocation>
        <location evidence="1">Cell inner membrane</location>
        <topology evidence="1">Single-pass membrane protein</topology>
        <orientation evidence="1">Cytoplasmic side</orientation>
    </subcellularLocation>
    <subcellularLocation>
        <location evidence="13">Cell membrane</location>
    </subcellularLocation>
</comment>
<feature type="site" description="Transition state stabilizer" evidence="12">
    <location>
        <position position="220"/>
    </location>
</feature>
<dbReference type="EC" id="2.4.99.12" evidence="4 13"/>
<dbReference type="Pfam" id="PF00534">
    <property type="entry name" value="Glycos_transf_1"/>
    <property type="match status" value="1"/>
</dbReference>
<feature type="transmembrane region" description="Helical" evidence="13">
    <location>
        <begin position="12"/>
        <end position="33"/>
    </location>
</feature>
<dbReference type="GO" id="GO:0009244">
    <property type="term" value="P:lipopolysaccharide core region biosynthetic process"/>
    <property type="evidence" value="ECO:0007669"/>
    <property type="project" value="UniProtKB-UniRule"/>
</dbReference>
<evidence type="ECO:0000256" key="1">
    <source>
        <dbReference type="ARBA" id="ARBA00004388"/>
    </source>
</evidence>
<evidence type="ECO:0000256" key="4">
    <source>
        <dbReference type="ARBA" id="ARBA00012621"/>
    </source>
</evidence>
<evidence type="ECO:0000256" key="12">
    <source>
        <dbReference type="PIRSR" id="PIRSR639901-2"/>
    </source>
</evidence>
<evidence type="ECO:0000256" key="2">
    <source>
        <dbReference type="ARBA" id="ARBA00004713"/>
    </source>
</evidence>
<keyword evidence="17" id="KW-1185">Reference proteome</keyword>
<feature type="active site" description="Proton acceptor" evidence="11">
    <location>
        <position position="72"/>
    </location>
</feature>
<comment type="pathway">
    <text evidence="2 13">Bacterial outer membrane biogenesis; LPS core biosynthesis.</text>
</comment>
<comment type="caution">
    <text evidence="16">The sequence shown here is derived from an EMBL/GenBank/DDBJ whole genome shotgun (WGS) entry which is preliminary data.</text>
</comment>
<evidence type="ECO:0000256" key="5">
    <source>
        <dbReference type="ARBA" id="ARBA00019077"/>
    </source>
</evidence>
<dbReference type="InterPro" id="IPR007507">
    <property type="entry name" value="Glycos_transf_N"/>
</dbReference>
<feature type="domain" description="Glycosyl transferase family 1" evidence="14">
    <location>
        <begin position="298"/>
        <end position="412"/>
    </location>
</feature>
<accession>A0A4R1FXV0</accession>
<evidence type="ECO:0000256" key="7">
    <source>
        <dbReference type="ARBA" id="ARBA00022679"/>
    </source>
</evidence>
<evidence type="ECO:0000256" key="9">
    <source>
        <dbReference type="ARBA" id="ARBA00031445"/>
    </source>
</evidence>
<evidence type="ECO:0000313" key="16">
    <source>
        <dbReference type="EMBL" id="TCJ98624.1"/>
    </source>
</evidence>
<keyword evidence="13" id="KW-0448">Lipopolysaccharide biosynthesis</keyword>
<evidence type="ECO:0000313" key="17">
    <source>
        <dbReference type="Proteomes" id="UP000294702"/>
    </source>
</evidence>
<dbReference type="Proteomes" id="UP000294702">
    <property type="component" value="Unassembled WGS sequence"/>
</dbReference>
<dbReference type="UniPathway" id="UPA00958"/>
<feature type="site" description="Transition state stabilizer" evidence="12">
    <location>
        <position position="142"/>
    </location>
</feature>
<feature type="domain" description="3-deoxy-D-manno-octulosonic-acid transferase N-terminal" evidence="15">
    <location>
        <begin position="43"/>
        <end position="222"/>
    </location>
</feature>
<comment type="function">
    <text evidence="13">Involved in lipopolysaccharide (LPS) biosynthesis. Catalyzes the transfer of 3-deoxy-D-manno-octulosonate (Kdo) residue(s) from CMP-Kdo to lipid IV(A), the tetraacyldisaccharide-1,4'-bisphosphate precursor of lipid A.</text>
</comment>